<gene>
    <name evidence="1" type="ORF">KDI_08280</name>
</gene>
<reference evidence="1 2" key="1">
    <citation type="submission" date="2019-01" db="EMBL/GenBank/DDBJ databases">
        <title>Draft genome sequence of Dictyobacter sp. Uno17.</title>
        <authorList>
            <person name="Wang C.M."/>
            <person name="Zheng Y."/>
            <person name="Sakai Y."/>
            <person name="Abe K."/>
            <person name="Yokota A."/>
            <person name="Yabe S."/>
        </authorList>
    </citation>
    <scope>NUCLEOTIDE SEQUENCE [LARGE SCALE GENOMIC DNA]</scope>
    <source>
        <strain evidence="1 2">Uno17</strain>
    </source>
</reference>
<comment type="caution">
    <text evidence="1">The sequence shown here is derived from an EMBL/GenBank/DDBJ whole genome shotgun (WGS) entry which is preliminary data.</text>
</comment>
<protein>
    <recommendedName>
        <fullName evidence="3">RNA polymerase sigma-70 region 2 domain-containing protein</fullName>
    </recommendedName>
</protein>
<keyword evidence="2" id="KW-1185">Reference proteome</keyword>
<evidence type="ECO:0000313" key="1">
    <source>
        <dbReference type="EMBL" id="GCF07264.1"/>
    </source>
</evidence>
<sequence>MDRKWAIDIMQLSNDFDKTFHEIEDVYRPRFQNVVYCLIGNTKATEEILNEIFSQAYHLLGQCSAIQMEQLNVDQWFCSLALNITNTWLSKHENVTCNSTSLAS</sequence>
<name>A0A5A5T8M9_9CHLR</name>
<accession>A0A5A5T8M9</accession>
<dbReference type="Proteomes" id="UP000322530">
    <property type="component" value="Unassembled WGS sequence"/>
</dbReference>
<proteinExistence type="predicted"/>
<dbReference type="GO" id="GO:0003700">
    <property type="term" value="F:DNA-binding transcription factor activity"/>
    <property type="evidence" value="ECO:0007669"/>
    <property type="project" value="InterPro"/>
</dbReference>
<dbReference type="SUPFAM" id="SSF88946">
    <property type="entry name" value="Sigma2 domain of RNA polymerase sigma factors"/>
    <property type="match status" value="1"/>
</dbReference>
<organism evidence="1 2">
    <name type="scientific">Dictyobacter arantiisoli</name>
    <dbReference type="NCBI Taxonomy" id="2014874"/>
    <lineage>
        <taxon>Bacteria</taxon>
        <taxon>Bacillati</taxon>
        <taxon>Chloroflexota</taxon>
        <taxon>Ktedonobacteria</taxon>
        <taxon>Ktedonobacterales</taxon>
        <taxon>Dictyobacteraceae</taxon>
        <taxon>Dictyobacter</taxon>
    </lineage>
</organism>
<dbReference type="EMBL" id="BIXY01000008">
    <property type="protein sequence ID" value="GCF07264.1"/>
    <property type="molecule type" value="Genomic_DNA"/>
</dbReference>
<evidence type="ECO:0008006" key="3">
    <source>
        <dbReference type="Google" id="ProtNLM"/>
    </source>
</evidence>
<dbReference type="AlphaFoldDB" id="A0A5A5T8M9"/>
<dbReference type="RefSeq" id="WP_149400297.1">
    <property type="nucleotide sequence ID" value="NZ_BIXY01000008.1"/>
</dbReference>
<dbReference type="GO" id="GO:0006352">
    <property type="term" value="P:DNA-templated transcription initiation"/>
    <property type="evidence" value="ECO:0007669"/>
    <property type="project" value="InterPro"/>
</dbReference>
<dbReference type="InterPro" id="IPR013325">
    <property type="entry name" value="RNA_pol_sigma_r2"/>
</dbReference>
<evidence type="ECO:0000313" key="2">
    <source>
        <dbReference type="Proteomes" id="UP000322530"/>
    </source>
</evidence>